<dbReference type="EMBL" id="CAGS01000433">
    <property type="protein sequence ID" value="CCF85374.1"/>
    <property type="molecule type" value="Genomic_DNA"/>
</dbReference>
<comment type="caution">
    <text evidence="2">The sequence shown here is derived from an EMBL/GenBank/DDBJ whole genome shotgun (WGS) entry which is preliminary data.</text>
</comment>
<protein>
    <submittedName>
        <fullName evidence="2">Uncharacterized protein</fullName>
    </submittedName>
</protein>
<keyword evidence="3" id="KW-1185">Reference proteome</keyword>
<dbReference type="Proteomes" id="UP000004221">
    <property type="component" value="Unassembled WGS sequence"/>
</dbReference>
<dbReference type="AlphaFoldDB" id="I4EL12"/>
<name>I4EL12_9BACT</name>
<sequence>MNGAASREASSFGYVSSISAIISRSTYLHPEFLSGNALIAIPFSPEKATTQATGTLFVIVTAPLFNRPRHVHDIGTAVPAAVPGEAPTHQTQLDDRAITQRAAHSAPPQERKRRLCGSGK</sequence>
<organism evidence="2 3">
    <name type="scientific">Nitrolancea hollandica Lb</name>
    <dbReference type="NCBI Taxonomy" id="1129897"/>
    <lineage>
        <taxon>Bacteria</taxon>
        <taxon>Pseudomonadati</taxon>
        <taxon>Thermomicrobiota</taxon>
        <taxon>Thermomicrobia</taxon>
        <taxon>Sphaerobacterales</taxon>
        <taxon>Sphaerobacterineae</taxon>
        <taxon>Sphaerobacteraceae</taxon>
        <taxon>Nitrolancea</taxon>
    </lineage>
</organism>
<evidence type="ECO:0000256" key="1">
    <source>
        <dbReference type="SAM" id="MobiDB-lite"/>
    </source>
</evidence>
<proteinExistence type="predicted"/>
<accession>I4EL12</accession>
<feature type="compositionally biased region" description="Basic residues" evidence="1">
    <location>
        <begin position="111"/>
        <end position="120"/>
    </location>
</feature>
<evidence type="ECO:0000313" key="2">
    <source>
        <dbReference type="EMBL" id="CCF85374.1"/>
    </source>
</evidence>
<reference evidence="2 3" key="1">
    <citation type="journal article" date="2012" name="ISME J.">
        <title>Nitrification expanded: discovery, physiology and genomics of a nitrite-oxidizing bacterium from the phylum Chloroflexi.</title>
        <authorList>
            <person name="Sorokin D.Y."/>
            <person name="Lucker S."/>
            <person name="Vejmelkova D."/>
            <person name="Kostrikina N.A."/>
            <person name="Kleerebezem R."/>
            <person name="Rijpstra W.I."/>
            <person name="Damste J.S."/>
            <person name="Le Paslier D."/>
            <person name="Muyzer G."/>
            <person name="Wagner M."/>
            <person name="van Loosdrecht M.C."/>
            <person name="Daims H."/>
        </authorList>
    </citation>
    <scope>NUCLEOTIDE SEQUENCE [LARGE SCALE GENOMIC DNA]</scope>
    <source>
        <strain evidence="3">none</strain>
    </source>
</reference>
<feature type="region of interest" description="Disordered" evidence="1">
    <location>
        <begin position="100"/>
        <end position="120"/>
    </location>
</feature>
<evidence type="ECO:0000313" key="3">
    <source>
        <dbReference type="Proteomes" id="UP000004221"/>
    </source>
</evidence>
<gene>
    <name evidence="2" type="ORF">NITHO_4890003</name>
</gene>